<dbReference type="Pfam" id="PF01947">
    <property type="entry name" value="Rv2949c-like"/>
    <property type="match status" value="1"/>
</dbReference>
<organism evidence="1">
    <name type="scientific">Caloglossa monosticha</name>
    <dbReference type="NCBI Taxonomy" id="76906"/>
    <lineage>
        <taxon>Eukaryota</taxon>
        <taxon>Rhodophyta</taxon>
        <taxon>Florideophyceae</taxon>
        <taxon>Rhodymeniophycidae</taxon>
        <taxon>Ceramiales</taxon>
        <taxon>Delesseriaceae</taxon>
        <taxon>Caloglossa</taxon>
    </lineage>
</organism>
<dbReference type="InterPro" id="IPR028978">
    <property type="entry name" value="Chorismate_lyase_/UTRA_dom_sf"/>
</dbReference>
<geneLocation type="chloroplast" evidence="1"/>
<name>A0A1Z1M4M8_9FLOR</name>
<dbReference type="InterPro" id="IPR002800">
    <property type="entry name" value="Rv2949c-like"/>
</dbReference>
<accession>A0A1Z1M4M8</accession>
<dbReference type="GeneID" id="33353961"/>
<dbReference type="AlphaFoldDB" id="A0A1Z1M4M8"/>
<evidence type="ECO:0008006" key="2">
    <source>
        <dbReference type="Google" id="ProtNLM"/>
    </source>
</evidence>
<keyword evidence="1" id="KW-0934">Plastid</keyword>
<dbReference type="Gene3D" id="3.40.1410.10">
    <property type="entry name" value="Chorismate lyase-like"/>
    <property type="match status" value="1"/>
</dbReference>
<protein>
    <recommendedName>
        <fullName evidence="2">Chorismate lyase</fullName>
    </recommendedName>
</protein>
<evidence type="ECO:0000313" key="1">
    <source>
        <dbReference type="EMBL" id="ARW60989.1"/>
    </source>
</evidence>
<proteinExistence type="predicted"/>
<gene>
    <name evidence="1" type="primary">ycf21</name>
</gene>
<dbReference type="SUPFAM" id="SSF64288">
    <property type="entry name" value="Chorismate lyase-like"/>
    <property type="match status" value="1"/>
</dbReference>
<keyword evidence="1" id="KW-0150">Chloroplast</keyword>
<reference evidence="1" key="1">
    <citation type="journal article" date="2017" name="J. Phycol.">
        <title>Analysis of chloroplast genomes and a supermatrix inform reclassification of the Rhodomelaceae (Rhodophyta).</title>
        <authorList>
            <person name="Diaz-Tapia P."/>
            <person name="Maggs C.A."/>
            <person name="West J.A."/>
            <person name="Verbruggen H."/>
        </authorList>
    </citation>
    <scope>NUCLEOTIDE SEQUENCE</scope>
    <source>
        <strain evidence="1">JW3046</strain>
    </source>
</reference>
<sequence>MLIYFYQFHSIFRMPIYKQTYFNNKLNSLIPVKWQFLLLNEGSFTKILNFINAKQVILKKFQTNNCTLKNNRYLRYIWIENCLYTKMIFARSLWQLRYKNDNKLKKQLINHMPIGTSIIKFENDVYKQIHEIYYGYCIQLENKIHYNQPIWGRKYTLHYNHELFVTIQEFFSPYITEFFNN</sequence>
<dbReference type="EMBL" id="MF101416">
    <property type="protein sequence ID" value="ARW60989.1"/>
    <property type="molecule type" value="Genomic_DNA"/>
</dbReference>
<dbReference type="RefSeq" id="YP_009392427.1">
    <property type="nucleotide sequence ID" value="NC_035263.1"/>
</dbReference>